<dbReference type="AlphaFoldDB" id="A0A1M5DMA4"/>
<evidence type="ECO:0000313" key="2">
    <source>
        <dbReference type="EMBL" id="SHF68158.1"/>
    </source>
</evidence>
<keyword evidence="1" id="KW-0472">Membrane</keyword>
<reference evidence="2 3" key="1">
    <citation type="submission" date="2016-11" db="EMBL/GenBank/DDBJ databases">
        <authorList>
            <person name="Jaros S."/>
            <person name="Januszkiewicz K."/>
            <person name="Wedrychowicz H."/>
        </authorList>
    </citation>
    <scope>NUCLEOTIDE SEQUENCE [LARGE SCALE GENOMIC DNA]</scope>
    <source>
        <strain evidence="2 3">DSM 17918</strain>
    </source>
</reference>
<dbReference type="STRING" id="1121256.SAMN02746089_02377"/>
<organism evidence="2 3">
    <name type="scientific">Caldanaerobius fijiensis DSM 17918</name>
    <dbReference type="NCBI Taxonomy" id="1121256"/>
    <lineage>
        <taxon>Bacteria</taxon>
        <taxon>Bacillati</taxon>
        <taxon>Bacillota</taxon>
        <taxon>Clostridia</taxon>
        <taxon>Thermoanaerobacterales</taxon>
        <taxon>Thermoanaerobacteraceae</taxon>
        <taxon>Caldanaerobius</taxon>
    </lineage>
</organism>
<keyword evidence="1" id="KW-0812">Transmembrane</keyword>
<proteinExistence type="predicted"/>
<evidence type="ECO:0000256" key="1">
    <source>
        <dbReference type="SAM" id="Phobius"/>
    </source>
</evidence>
<evidence type="ECO:0000313" key="3">
    <source>
        <dbReference type="Proteomes" id="UP000184088"/>
    </source>
</evidence>
<gene>
    <name evidence="2" type="ORF">SAMN02746089_02377</name>
</gene>
<accession>A0A1M5DMA4</accession>
<sequence>MGLLGRYGSIKGDINGTESVVAYTTSYVTDWKYISVIPTSVILSKVDYIKNITIGLTAVLLIIGLILAYFFAYVNYDPIKQLLHWIKDHISITGNDKYGNEFEFIRLTLSNTYDESKKIKSELLRQKPILKANIMYRLLKGSIENRDIDELKDYLDISFDSDYFAVVIYQINHGGKLIKEGNAKEWVLTRFTVSKIIDEVADKYVNSFVVELDKDKLAEIVNFRVDDIDECKKELLDIIAFSKDFIERHYEILLSVGVGRIYKTSGVMSSSIFWNLEK</sequence>
<keyword evidence="1" id="KW-1133">Transmembrane helix</keyword>
<dbReference type="EMBL" id="FQVH01000037">
    <property type="protein sequence ID" value="SHF68158.1"/>
    <property type="molecule type" value="Genomic_DNA"/>
</dbReference>
<feature type="transmembrane region" description="Helical" evidence="1">
    <location>
        <begin position="52"/>
        <end position="74"/>
    </location>
</feature>
<name>A0A1M5DMA4_9THEO</name>
<protein>
    <submittedName>
        <fullName evidence="2">Uncharacterized protein</fullName>
    </submittedName>
</protein>
<keyword evidence="3" id="KW-1185">Reference proteome</keyword>
<dbReference type="Proteomes" id="UP000184088">
    <property type="component" value="Unassembled WGS sequence"/>
</dbReference>